<evidence type="ECO:0000313" key="2">
    <source>
        <dbReference type="Proteomes" id="UP000228996"/>
    </source>
</evidence>
<dbReference type="PANTHER" id="PTHR28055">
    <property type="entry name" value="ALTERED INHERITANCE OF MITOCHONDRIA PROTEIN 41, MITOCHONDRIAL"/>
    <property type="match status" value="1"/>
</dbReference>
<dbReference type="InterPro" id="IPR003789">
    <property type="entry name" value="Asn/Gln_tRNA_amidoTrase-B-like"/>
</dbReference>
<dbReference type="Pfam" id="PF09424">
    <property type="entry name" value="YqeY"/>
    <property type="match status" value="1"/>
</dbReference>
<accession>A0A2M6XC77</accession>
<dbReference type="AlphaFoldDB" id="A0A2M6XC77"/>
<dbReference type="Gene3D" id="1.10.1510.10">
    <property type="entry name" value="Uncharacterised protein YqeY/AIM41 PF09424, N-terminal domain"/>
    <property type="match status" value="1"/>
</dbReference>
<evidence type="ECO:0008006" key="3">
    <source>
        <dbReference type="Google" id="ProtNLM"/>
    </source>
</evidence>
<dbReference type="Proteomes" id="UP000228996">
    <property type="component" value="Unassembled WGS sequence"/>
</dbReference>
<dbReference type="InterPro" id="IPR023168">
    <property type="entry name" value="GatB_Yqey_C_2"/>
</dbReference>
<sequence length="148" mass="16611">MLQEQLKTDLIIAMKAKDPERVSTLRFLLSAINNKQIELQRDLTDEDVVGVIGHQIKERKESIEAFTAGNRQDLVDKEKHEMEILSGYMPEQMPERELEQVVNQVIKETGASSPADFGKVMGMVMARVKGKADGNKVGGIVKKQLKSF</sequence>
<proteinExistence type="predicted"/>
<name>A0A2M6XC77_9BACT</name>
<comment type="caution">
    <text evidence="1">The sequence shown here is derived from an EMBL/GenBank/DDBJ whole genome shotgun (WGS) entry which is preliminary data.</text>
</comment>
<dbReference type="SUPFAM" id="SSF89095">
    <property type="entry name" value="GatB/YqeY motif"/>
    <property type="match status" value="1"/>
</dbReference>
<evidence type="ECO:0000313" key="1">
    <source>
        <dbReference type="EMBL" id="PIU03281.1"/>
    </source>
</evidence>
<dbReference type="EMBL" id="PEYO01000019">
    <property type="protein sequence ID" value="PIU03281.1"/>
    <property type="molecule type" value="Genomic_DNA"/>
</dbReference>
<reference evidence="2" key="1">
    <citation type="submission" date="2017-09" db="EMBL/GenBank/DDBJ databases">
        <title>Depth-based differentiation of microbial function through sediment-hosted aquifers and enrichment of novel symbionts in the deep terrestrial subsurface.</title>
        <authorList>
            <person name="Probst A.J."/>
            <person name="Ladd B."/>
            <person name="Jarett J.K."/>
            <person name="Geller-Mcgrath D.E."/>
            <person name="Sieber C.M.K."/>
            <person name="Emerson J.B."/>
            <person name="Anantharaman K."/>
            <person name="Thomas B.C."/>
            <person name="Malmstrom R."/>
            <person name="Stieglmeier M."/>
            <person name="Klingl A."/>
            <person name="Woyke T."/>
            <person name="Ryan C.M."/>
            <person name="Banfield J.F."/>
        </authorList>
    </citation>
    <scope>NUCLEOTIDE SEQUENCE [LARGE SCALE GENOMIC DNA]</scope>
</reference>
<dbReference type="InterPro" id="IPR042184">
    <property type="entry name" value="YqeY/Aim41_N"/>
</dbReference>
<protein>
    <recommendedName>
        <fullName evidence="3">Glutamyl-tRNA amidotransferase</fullName>
    </recommendedName>
</protein>
<gene>
    <name evidence="1" type="ORF">COT44_04100</name>
</gene>
<dbReference type="GO" id="GO:0016884">
    <property type="term" value="F:carbon-nitrogen ligase activity, with glutamine as amido-N-donor"/>
    <property type="evidence" value="ECO:0007669"/>
    <property type="project" value="InterPro"/>
</dbReference>
<dbReference type="PANTHER" id="PTHR28055:SF1">
    <property type="entry name" value="ALTERED INHERITANCE OF MITOCHONDRIA PROTEIN 41, MITOCHONDRIAL"/>
    <property type="match status" value="1"/>
</dbReference>
<organism evidence="1 2">
    <name type="scientific">Candidatus Shapirobacteria bacterium CG08_land_8_20_14_0_20_39_18</name>
    <dbReference type="NCBI Taxonomy" id="1974883"/>
    <lineage>
        <taxon>Bacteria</taxon>
        <taxon>Candidatus Shapironibacteriota</taxon>
    </lineage>
</organism>
<dbReference type="Gene3D" id="1.10.10.410">
    <property type="match status" value="1"/>
</dbReference>
<dbReference type="InterPro" id="IPR019004">
    <property type="entry name" value="YqeY/Aim41"/>
</dbReference>